<protein>
    <submittedName>
        <fullName evidence="1">Uncharacterized protein</fullName>
    </submittedName>
</protein>
<dbReference type="AlphaFoldDB" id="A0A0F9E8T5"/>
<comment type="caution">
    <text evidence="1">The sequence shown here is derived from an EMBL/GenBank/DDBJ whole genome shotgun (WGS) entry which is preliminary data.</text>
</comment>
<dbReference type="EMBL" id="LAZR01025925">
    <property type="protein sequence ID" value="KKL70349.1"/>
    <property type="molecule type" value="Genomic_DNA"/>
</dbReference>
<proteinExistence type="predicted"/>
<sequence>YLDCITDCHGKLCMKDEAAERGYKGGGRMFDVRIFIEDGKISGEYKILPEEN</sequence>
<evidence type="ECO:0000313" key="1">
    <source>
        <dbReference type="EMBL" id="KKL70349.1"/>
    </source>
</evidence>
<organism evidence="1">
    <name type="scientific">marine sediment metagenome</name>
    <dbReference type="NCBI Taxonomy" id="412755"/>
    <lineage>
        <taxon>unclassified sequences</taxon>
        <taxon>metagenomes</taxon>
        <taxon>ecological metagenomes</taxon>
    </lineage>
</organism>
<accession>A0A0F9E8T5</accession>
<reference evidence="1" key="1">
    <citation type="journal article" date="2015" name="Nature">
        <title>Complex archaea that bridge the gap between prokaryotes and eukaryotes.</title>
        <authorList>
            <person name="Spang A."/>
            <person name="Saw J.H."/>
            <person name="Jorgensen S.L."/>
            <person name="Zaremba-Niedzwiedzka K."/>
            <person name="Martijn J."/>
            <person name="Lind A.E."/>
            <person name="van Eijk R."/>
            <person name="Schleper C."/>
            <person name="Guy L."/>
            <person name="Ettema T.J."/>
        </authorList>
    </citation>
    <scope>NUCLEOTIDE SEQUENCE</scope>
</reference>
<gene>
    <name evidence="1" type="ORF">LCGC14_2105840</name>
</gene>
<feature type="non-terminal residue" evidence="1">
    <location>
        <position position="1"/>
    </location>
</feature>
<name>A0A0F9E8T5_9ZZZZ</name>